<evidence type="ECO:0000256" key="3">
    <source>
        <dbReference type="ARBA" id="ARBA00020629"/>
    </source>
</evidence>
<evidence type="ECO:0000313" key="10">
    <source>
        <dbReference type="EMBL" id="GMT14478.1"/>
    </source>
</evidence>
<comment type="subcellular location">
    <subcellularLocation>
        <location evidence="1 8">Nucleus</location>
    </subcellularLocation>
</comment>
<dbReference type="PANTHER" id="PTHR13208:SF2">
    <property type="entry name" value="MEDIATOR OF RNA POLYMERASE II TRANSCRIPTION SUBUNIT 4"/>
    <property type="match status" value="1"/>
</dbReference>
<evidence type="ECO:0000256" key="4">
    <source>
        <dbReference type="ARBA" id="ARBA00023015"/>
    </source>
</evidence>
<feature type="compositionally biased region" description="Polar residues" evidence="9">
    <location>
        <begin position="185"/>
        <end position="231"/>
    </location>
</feature>
<evidence type="ECO:0000256" key="9">
    <source>
        <dbReference type="SAM" id="MobiDB-lite"/>
    </source>
</evidence>
<feature type="compositionally biased region" description="Low complexity" evidence="9">
    <location>
        <begin position="286"/>
        <end position="299"/>
    </location>
</feature>
<dbReference type="Pfam" id="PF10018">
    <property type="entry name" value="Med4"/>
    <property type="match status" value="1"/>
</dbReference>
<keyword evidence="4 8" id="KW-0805">Transcription regulation</keyword>
<gene>
    <name evidence="8" type="primary">MED4</name>
    <name evidence="10" type="ORF">PFISCL1PPCAC_5775</name>
</gene>
<dbReference type="GO" id="GO:0006357">
    <property type="term" value="P:regulation of transcription by RNA polymerase II"/>
    <property type="evidence" value="ECO:0007669"/>
    <property type="project" value="InterPro"/>
</dbReference>
<proteinExistence type="inferred from homology"/>
<comment type="caution">
    <text evidence="10">The sequence shown here is derived from an EMBL/GenBank/DDBJ whole genome shotgun (WGS) entry which is preliminary data.</text>
</comment>
<dbReference type="InterPro" id="IPR019258">
    <property type="entry name" value="Mediator_Med4"/>
</dbReference>
<evidence type="ECO:0000256" key="7">
    <source>
        <dbReference type="ARBA" id="ARBA00031257"/>
    </source>
</evidence>
<evidence type="ECO:0000256" key="8">
    <source>
        <dbReference type="RuleBase" id="RU364141"/>
    </source>
</evidence>
<accession>A0AAV5V5Q9</accession>
<dbReference type="PANTHER" id="PTHR13208">
    <property type="entry name" value="MEDIATOR OF RNA POLYMERASE II TRANSCRIPTION SUBUNIT 4"/>
    <property type="match status" value="1"/>
</dbReference>
<evidence type="ECO:0000256" key="2">
    <source>
        <dbReference type="ARBA" id="ARBA00009626"/>
    </source>
</evidence>
<keyword evidence="6 8" id="KW-0539">Nucleus</keyword>
<feature type="region of interest" description="Disordered" evidence="9">
    <location>
        <begin position="1"/>
        <end position="23"/>
    </location>
</feature>
<protein>
    <recommendedName>
        <fullName evidence="3 8">Mediator of RNA polymerase II transcription subunit 4</fullName>
    </recommendedName>
    <alternativeName>
        <fullName evidence="7 8">Mediator complex subunit 4</fullName>
    </alternativeName>
</protein>
<evidence type="ECO:0000256" key="6">
    <source>
        <dbReference type="ARBA" id="ARBA00023242"/>
    </source>
</evidence>
<keyword evidence="5 8" id="KW-0804">Transcription</keyword>
<feature type="non-terminal residue" evidence="10">
    <location>
        <position position="1"/>
    </location>
</feature>
<comment type="function">
    <text evidence="8">Component of the Mediator complex, a coactivator involved in the regulated transcription of nearly all RNA polymerase II-dependent genes. Mediator functions as a bridge to convey information from gene-specific regulatory proteins to the basal RNA polymerase II transcription machinery. Mediator is recruited to promoters by direct interactions with regulatory proteins and serves as a scaffold for the assembly of a functional preinitiation complex with RNA polymerase II and the general transcription factors.</text>
</comment>
<evidence type="ECO:0000313" key="11">
    <source>
        <dbReference type="Proteomes" id="UP001432322"/>
    </source>
</evidence>
<dbReference type="GO" id="GO:0070847">
    <property type="term" value="C:core mediator complex"/>
    <property type="evidence" value="ECO:0007669"/>
    <property type="project" value="TreeGrafter"/>
</dbReference>
<sequence>RMASSAEREKQRQEIIKDESRSLAESAQECSQDITAISKQILEFMLERDRSKRGGSKEKMVDLIILFEHKLARMKRLVEISPEYRERADLIAQLQKCVENRDGIIQSYADNLRGAEQVLTKGIFQANKKLKNIADSESNPVYSEEVIKFAHQISKSYSVAAPPFWQQGDASRPFPTEHELRQSSIATAKTSINPIPSQTNMMSRSQFPTRLASSPANYAVSPRTSVSTASQSPRGRMGMGGGTPSSMGGSTPWRGQESSPFNQRKGEDEKRSAVPATTKQGDQMMSSDSSSSSSSEDEN</sequence>
<feature type="compositionally biased region" description="Polar residues" evidence="9">
    <location>
        <begin position="275"/>
        <end position="285"/>
    </location>
</feature>
<dbReference type="EMBL" id="BTSY01000002">
    <property type="protein sequence ID" value="GMT14478.1"/>
    <property type="molecule type" value="Genomic_DNA"/>
</dbReference>
<comment type="similarity">
    <text evidence="2 8">Belongs to the Mediator complex subunit 4 family.</text>
</comment>
<reference evidence="10" key="1">
    <citation type="submission" date="2023-10" db="EMBL/GenBank/DDBJ databases">
        <title>Genome assembly of Pristionchus species.</title>
        <authorList>
            <person name="Yoshida K."/>
            <person name="Sommer R.J."/>
        </authorList>
    </citation>
    <scope>NUCLEOTIDE SEQUENCE</scope>
    <source>
        <strain evidence="10">RS5133</strain>
    </source>
</reference>
<keyword evidence="8" id="KW-0010">Activator</keyword>
<name>A0AAV5V5Q9_9BILA</name>
<comment type="subunit">
    <text evidence="8">Component of the Mediator complex.</text>
</comment>
<dbReference type="GO" id="GO:0003712">
    <property type="term" value="F:transcription coregulator activity"/>
    <property type="evidence" value="ECO:0007669"/>
    <property type="project" value="InterPro"/>
</dbReference>
<feature type="compositionally biased region" description="Basic and acidic residues" evidence="9">
    <location>
        <begin position="1"/>
        <end position="22"/>
    </location>
</feature>
<dbReference type="GO" id="GO:0016592">
    <property type="term" value="C:mediator complex"/>
    <property type="evidence" value="ECO:0007669"/>
    <property type="project" value="InterPro"/>
</dbReference>
<dbReference type="AlphaFoldDB" id="A0AAV5V5Q9"/>
<feature type="region of interest" description="Disordered" evidence="9">
    <location>
        <begin position="185"/>
        <end position="299"/>
    </location>
</feature>
<keyword evidence="11" id="KW-1185">Reference proteome</keyword>
<evidence type="ECO:0000256" key="1">
    <source>
        <dbReference type="ARBA" id="ARBA00004123"/>
    </source>
</evidence>
<organism evidence="10 11">
    <name type="scientific">Pristionchus fissidentatus</name>
    <dbReference type="NCBI Taxonomy" id="1538716"/>
    <lineage>
        <taxon>Eukaryota</taxon>
        <taxon>Metazoa</taxon>
        <taxon>Ecdysozoa</taxon>
        <taxon>Nematoda</taxon>
        <taxon>Chromadorea</taxon>
        <taxon>Rhabditida</taxon>
        <taxon>Rhabditina</taxon>
        <taxon>Diplogasteromorpha</taxon>
        <taxon>Diplogasteroidea</taxon>
        <taxon>Neodiplogasteridae</taxon>
        <taxon>Pristionchus</taxon>
    </lineage>
</organism>
<dbReference type="Proteomes" id="UP001432322">
    <property type="component" value="Unassembled WGS sequence"/>
</dbReference>
<evidence type="ECO:0000256" key="5">
    <source>
        <dbReference type="ARBA" id="ARBA00023163"/>
    </source>
</evidence>